<evidence type="ECO:0000313" key="2">
    <source>
        <dbReference type="Proteomes" id="UP001250214"/>
    </source>
</evidence>
<organism evidence="1 2">
    <name type="scientific">Lipingzhangella rawalii</name>
    <dbReference type="NCBI Taxonomy" id="2055835"/>
    <lineage>
        <taxon>Bacteria</taxon>
        <taxon>Bacillati</taxon>
        <taxon>Actinomycetota</taxon>
        <taxon>Actinomycetes</taxon>
        <taxon>Streptosporangiales</taxon>
        <taxon>Nocardiopsidaceae</taxon>
        <taxon>Lipingzhangella</taxon>
    </lineage>
</organism>
<dbReference type="Pfam" id="PF10604">
    <property type="entry name" value="Polyketide_cyc2"/>
    <property type="match status" value="1"/>
</dbReference>
<reference evidence="2" key="1">
    <citation type="submission" date="2023-07" db="EMBL/GenBank/DDBJ databases">
        <title>Novel species in the genus Lipingzhangella isolated from Sambhar Salt Lake.</title>
        <authorList>
            <person name="Jiya N."/>
            <person name="Kajale S."/>
            <person name="Sharma A."/>
        </authorList>
    </citation>
    <scope>NUCLEOTIDE SEQUENCE [LARGE SCALE GENOMIC DNA]</scope>
    <source>
        <strain evidence="2">LS1_29</strain>
    </source>
</reference>
<dbReference type="RefSeq" id="WP_310911426.1">
    <property type="nucleotide sequence ID" value="NZ_JAVLVT010000002.1"/>
</dbReference>
<sequence length="146" mass="16739">MAQRRVSRSVIIAAPADRIFDILATPDRHAELDGSGSVQGLMTGPPRLERGSRFGMRMRLGVPYRITNRVVEFEEGRRIAWRHFGLHRWRWTLEPLDDGTTRVTETFDYDNALAWFYVLSGWPARNARGIEDTLPRLKELAESEAG</sequence>
<dbReference type="EMBL" id="JAVLVT010000002">
    <property type="protein sequence ID" value="MDS1269894.1"/>
    <property type="molecule type" value="Genomic_DNA"/>
</dbReference>
<comment type="caution">
    <text evidence="1">The sequence shown here is derived from an EMBL/GenBank/DDBJ whole genome shotgun (WGS) entry which is preliminary data.</text>
</comment>
<gene>
    <name evidence="1" type="ORF">RIF23_06250</name>
</gene>
<dbReference type="InterPro" id="IPR019587">
    <property type="entry name" value="Polyketide_cyclase/dehydratase"/>
</dbReference>
<accession>A0ABU2H3L2</accession>
<dbReference type="Gene3D" id="3.30.530.20">
    <property type="match status" value="1"/>
</dbReference>
<name>A0ABU2H3L2_9ACTN</name>
<dbReference type="SUPFAM" id="SSF55961">
    <property type="entry name" value="Bet v1-like"/>
    <property type="match status" value="1"/>
</dbReference>
<dbReference type="Proteomes" id="UP001250214">
    <property type="component" value="Unassembled WGS sequence"/>
</dbReference>
<proteinExistence type="predicted"/>
<protein>
    <submittedName>
        <fullName evidence="1">SRPBCC family protein</fullName>
    </submittedName>
</protein>
<evidence type="ECO:0000313" key="1">
    <source>
        <dbReference type="EMBL" id="MDS1269894.1"/>
    </source>
</evidence>
<dbReference type="InterPro" id="IPR023393">
    <property type="entry name" value="START-like_dom_sf"/>
</dbReference>
<keyword evidence="2" id="KW-1185">Reference proteome</keyword>